<feature type="domain" description="HTH tetR-type" evidence="3">
    <location>
        <begin position="5"/>
        <end position="65"/>
    </location>
</feature>
<keyword evidence="1 2" id="KW-0238">DNA-binding</keyword>
<dbReference type="Proteomes" id="UP000595897">
    <property type="component" value="Chromosome"/>
</dbReference>
<evidence type="ECO:0000256" key="1">
    <source>
        <dbReference type="ARBA" id="ARBA00023125"/>
    </source>
</evidence>
<dbReference type="InterPro" id="IPR001647">
    <property type="entry name" value="HTH_TetR"/>
</dbReference>
<dbReference type="InterPro" id="IPR050624">
    <property type="entry name" value="HTH-type_Tx_Regulator"/>
</dbReference>
<dbReference type="Pfam" id="PF00440">
    <property type="entry name" value="TetR_N"/>
    <property type="match status" value="1"/>
</dbReference>
<dbReference type="PROSITE" id="PS50977">
    <property type="entry name" value="HTH_TETR_2"/>
    <property type="match status" value="1"/>
</dbReference>
<dbReference type="GO" id="GO:0003677">
    <property type="term" value="F:DNA binding"/>
    <property type="evidence" value="ECO:0007669"/>
    <property type="project" value="UniProtKB-UniRule"/>
</dbReference>
<reference evidence="4 5" key="1">
    <citation type="submission" date="2020-11" db="EMBL/GenBank/DDBJ databases">
        <title>Draft genome sequencing of a Lachnospiraceae strain isolated from anoxic soil subjected to BSD treatment.</title>
        <authorList>
            <person name="Uek A."/>
            <person name="Tonouchi A."/>
        </authorList>
    </citation>
    <scope>NUCLEOTIDE SEQUENCE [LARGE SCALE GENOMIC DNA]</scope>
    <source>
        <strain evidence="4 5">TB5</strain>
    </source>
</reference>
<evidence type="ECO:0000313" key="5">
    <source>
        <dbReference type="Proteomes" id="UP000595897"/>
    </source>
</evidence>
<evidence type="ECO:0000313" key="4">
    <source>
        <dbReference type="EMBL" id="BCN31171.1"/>
    </source>
</evidence>
<feature type="DNA-binding region" description="H-T-H motif" evidence="2">
    <location>
        <begin position="28"/>
        <end position="47"/>
    </location>
</feature>
<sequence>MSDSLITKQAIALGLKTIMNQKSFDKITISDITKSCGLNRQTFYYHFQDKFELLNWIFYNEVITVFTDGLSLDNWQDNLFNMLEVMENNKNFYQNAISQSFQDEFTEYLIEISIELFCTIIDNLVGNQQINQEDKRFIAEFFSFGVVGLIISWAKTGMKKSAEKMIKQISTVVNDCKAYAAKRYIEENLNL</sequence>
<dbReference type="Gene3D" id="1.10.357.10">
    <property type="entry name" value="Tetracycline Repressor, domain 2"/>
    <property type="match status" value="1"/>
</dbReference>
<dbReference type="SUPFAM" id="SSF46689">
    <property type="entry name" value="Homeodomain-like"/>
    <property type="match status" value="1"/>
</dbReference>
<dbReference type="AlphaFoldDB" id="A0A7R7EM69"/>
<evidence type="ECO:0000259" key="3">
    <source>
        <dbReference type="PROSITE" id="PS50977"/>
    </source>
</evidence>
<evidence type="ECO:0000256" key="2">
    <source>
        <dbReference type="PROSITE-ProRule" id="PRU00335"/>
    </source>
</evidence>
<organism evidence="4 5">
    <name type="scientific">Anaeromicropila herbilytica</name>
    <dbReference type="NCBI Taxonomy" id="2785025"/>
    <lineage>
        <taxon>Bacteria</taxon>
        <taxon>Bacillati</taxon>
        <taxon>Bacillota</taxon>
        <taxon>Clostridia</taxon>
        <taxon>Lachnospirales</taxon>
        <taxon>Lachnospiraceae</taxon>
        <taxon>Anaeromicropila</taxon>
    </lineage>
</organism>
<name>A0A7R7EM69_9FIRM</name>
<protein>
    <submittedName>
        <fullName evidence="4">TetR family transcriptional regulator</fullName>
    </submittedName>
</protein>
<dbReference type="NCBIfam" id="TIGR02366">
    <property type="entry name" value="DHAK_reg"/>
    <property type="match status" value="1"/>
</dbReference>
<keyword evidence="5" id="KW-1185">Reference proteome</keyword>
<dbReference type="EMBL" id="AP024169">
    <property type="protein sequence ID" value="BCN31171.1"/>
    <property type="molecule type" value="Genomic_DNA"/>
</dbReference>
<dbReference type="InterPro" id="IPR012738">
    <property type="entry name" value="Tscrpt_reg_DhaS"/>
</dbReference>
<dbReference type="InterPro" id="IPR009057">
    <property type="entry name" value="Homeodomain-like_sf"/>
</dbReference>
<dbReference type="RefSeq" id="WP_271712314.1">
    <property type="nucleotide sequence ID" value="NZ_AP024169.1"/>
</dbReference>
<dbReference type="PANTHER" id="PTHR43479:SF7">
    <property type="entry name" value="TETR-FAMILY TRANSCRIPTIONAL REGULATOR"/>
    <property type="match status" value="1"/>
</dbReference>
<dbReference type="Pfam" id="PF14278">
    <property type="entry name" value="TetR_C_8"/>
    <property type="match status" value="1"/>
</dbReference>
<dbReference type="PANTHER" id="PTHR43479">
    <property type="entry name" value="ACREF/ENVCD OPERON REPRESSOR-RELATED"/>
    <property type="match status" value="1"/>
</dbReference>
<accession>A0A7R7EM69</accession>
<proteinExistence type="predicted"/>
<gene>
    <name evidence="4" type="ORF">bsdtb5_24660</name>
</gene>
<dbReference type="KEGG" id="ahb:bsdtb5_24660"/>
<dbReference type="InterPro" id="IPR039532">
    <property type="entry name" value="TetR_C_Firmicutes"/>
</dbReference>